<dbReference type="Pfam" id="PF06262">
    <property type="entry name" value="Zincin_1"/>
    <property type="match status" value="1"/>
</dbReference>
<dbReference type="SUPFAM" id="SSF55486">
    <property type="entry name" value="Metalloproteases ('zincins'), catalytic domain"/>
    <property type="match status" value="1"/>
</dbReference>
<dbReference type="CDD" id="cd12952">
    <property type="entry name" value="MMP_ACEL2062"/>
    <property type="match status" value="1"/>
</dbReference>
<dbReference type="Gene3D" id="3.30.2010.20">
    <property type="match status" value="1"/>
</dbReference>
<evidence type="ECO:0000313" key="1">
    <source>
        <dbReference type="EMBL" id="MBM6402432.1"/>
    </source>
</evidence>
<evidence type="ECO:0000313" key="2">
    <source>
        <dbReference type="Proteomes" id="UP001430172"/>
    </source>
</evidence>
<dbReference type="Proteomes" id="UP001430172">
    <property type="component" value="Unassembled WGS sequence"/>
</dbReference>
<protein>
    <submittedName>
        <fullName evidence="1">Metallopeptidase family protein</fullName>
    </submittedName>
</protein>
<dbReference type="EMBL" id="JAFDVD010000026">
    <property type="protein sequence ID" value="MBM6402432.1"/>
    <property type="molecule type" value="Genomic_DNA"/>
</dbReference>
<organism evidence="1 2">
    <name type="scientific">Phycicoccus sonneratiae</name>
    <dbReference type="NCBI Taxonomy" id="2807628"/>
    <lineage>
        <taxon>Bacteria</taxon>
        <taxon>Bacillati</taxon>
        <taxon>Actinomycetota</taxon>
        <taxon>Actinomycetes</taxon>
        <taxon>Micrococcales</taxon>
        <taxon>Intrasporangiaceae</taxon>
        <taxon>Phycicoccus</taxon>
    </lineage>
</organism>
<keyword evidence="2" id="KW-1185">Reference proteome</keyword>
<proteinExistence type="predicted"/>
<sequence>MAMLDNVVFLVEDEPPAEDPELLGVYDGVPLTERGDPWASGTLPDRIVLFRGPLTRMCADLEELTDEIAVTVVHEIAHHFGIDDDALHELGWG</sequence>
<comment type="caution">
    <text evidence="1">The sequence shown here is derived from an EMBL/GenBank/DDBJ whole genome shotgun (WGS) entry which is preliminary data.</text>
</comment>
<reference evidence="1" key="1">
    <citation type="submission" date="2021-02" db="EMBL/GenBank/DDBJ databases">
        <title>Phycicoccus sp. MQZ13P-5T, whole genome shotgun sequence.</title>
        <authorList>
            <person name="Tuo L."/>
        </authorList>
    </citation>
    <scope>NUCLEOTIDE SEQUENCE</scope>
    <source>
        <strain evidence="1">MQZ13P-5</strain>
    </source>
</reference>
<dbReference type="InterPro" id="IPR038555">
    <property type="entry name" value="Zincin_1_sf"/>
</dbReference>
<dbReference type="InterPro" id="IPR010428">
    <property type="entry name" value="Zincin_1"/>
</dbReference>
<name>A0ABS2CRC6_9MICO</name>
<gene>
    <name evidence="1" type="ORF">JQN70_18715</name>
</gene>
<accession>A0ABS2CRC6</accession>